<comment type="caution">
    <text evidence="1">The sequence shown here is derived from an EMBL/GenBank/DDBJ whole genome shotgun (WGS) entry which is preliminary data.</text>
</comment>
<evidence type="ECO:0000313" key="1">
    <source>
        <dbReference type="EMBL" id="OBA23178.1"/>
    </source>
</evidence>
<name>A0A1A0HH61_9ASCO</name>
<protein>
    <submittedName>
        <fullName evidence="1">Uncharacterized protein</fullName>
    </submittedName>
</protein>
<dbReference type="Proteomes" id="UP000092555">
    <property type="component" value="Unassembled WGS sequence"/>
</dbReference>
<organism evidence="1 2">
    <name type="scientific">Metschnikowia bicuspidata var. bicuspidata NRRL YB-4993</name>
    <dbReference type="NCBI Taxonomy" id="869754"/>
    <lineage>
        <taxon>Eukaryota</taxon>
        <taxon>Fungi</taxon>
        <taxon>Dikarya</taxon>
        <taxon>Ascomycota</taxon>
        <taxon>Saccharomycotina</taxon>
        <taxon>Pichiomycetes</taxon>
        <taxon>Metschnikowiaceae</taxon>
        <taxon>Metschnikowia</taxon>
    </lineage>
</organism>
<keyword evidence="2" id="KW-1185">Reference proteome</keyword>
<gene>
    <name evidence="1" type="ORF">METBIDRAFT_80662</name>
</gene>
<accession>A0A1A0HH61</accession>
<sequence length="319" mass="36572">MKISNQRSIVHLDHSGELAFQKKVKVYQTHNVESHILELTADLAALKTQLARVIAKFPFTLKQGESKTIMGKISQKECRDAVVQVMSQVLVLMKKCAVYYQRLLEDLAQFLEEAPKIVAEYADLNRMLGDAYLDFSALPKRCLELIESESCFRARVTFDKMFKCHQYLLGETKRFKKATHDKITSLARVSELTEFSDRLIVLVNLVHDYIYAVSQEDELVCLMRQIYVPGYMCVGHEHLAVKQAYRALVSYYERLRSPAEMLKAVLPVARSLQQVFLMAGRAEDNLSYYYKEAILPLQTGLDAKIRQREADLGEGVVFD</sequence>
<dbReference type="EMBL" id="LXTC01000001">
    <property type="protein sequence ID" value="OBA23178.1"/>
    <property type="molecule type" value="Genomic_DNA"/>
</dbReference>
<dbReference type="OrthoDB" id="4074938at2759"/>
<dbReference type="AlphaFoldDB" id="A0A1A0HH61"/>
<evidence type="ECO:0000313" key="2">
    <source>
        <dbReference type="Proteomes" id="UP000092555"/>
    </source>
</evidence>
<reference evidence="1 2" key="1">
    <citation type="submission" date="2016-05" db="EMBL/GenBank/DDBJ databases">
        <title>Comparative genomics of biotechnologically important yeasts.</title>
        <authorList>
            <consortium name="DOE Joint Genome Institute"/>
            <person name="Riley R."/>
            <person name="Haridas S."/>
            <person name="Wolfe K.H."/>
            <person name="Lopes M.R."/>
            <person name="Hittinger C.T."/>
            <person name="Goker M."/>
            <person name="Salamov A."/>
            <person name="Wisecaver J."/>
            <person name="Long T.M."/>
            <person name="Aerts A.L."/>
            <person name="Barry K."/>
            <person name="Choi C."/>
            <person name="Clum A."/>
            <person name="Coughlan A.Y."/>
            <person name="Deshpande S."/>
            <person name="Douglass A.P."/>
            <person name="Hanson S.J."/>
            <person name="Klenk H.-P."/>
            <person name="LaButti K."/>
            <person name="Lapidus A."/>
            <person name="Lindquist E."/>
            <person name="Lipzen A."/>
            <person name="Meier-kolthoff J.P."/>
            <person name="Ohm R.A."/>
            <person name="Otillar R.P."/>
            <person name="Pangilinan J."/>
            <person name="Peng Y."/>
            <person name="Rokas A."/>
            <person name="Rosa C.A."/>
            <person name="Scheuner C."/>
            <person name="Sibirny A.A."/>
            <person name="Slot J.C."/>
            <person name="Stielow J.B."/>
            <person name="Sun H."/>
            <person name="Kurtzman C.P."/>
            <person name="Blackwell M."/>
            <person name="Grigoriev I.V."/>
            <person name="Jeffries T.W."/>
        </authorList>
    </citation>
    <scope>NUCLEOTIDE SEQUENCE [LARGE SCALE GENOMIC DNA]</scope>
    <source>
        <strain evidence="1 2">NRRL YB-4993</strain>
    </source>
</reference>
<proteinExistence type="predicted"/>
<dbReference type="RefSeq" id="XP_018713659.1">
    <property type="nucleotide sequence ID" value="XM_018859202.1"/>
</dbReference>
<dbReference type="GeneID" id="30032178"/>